<dbReference type="Proteomes" id="UP000644192">
    <property type="component" value="Unassembled WGS sequence"/>
</dbReference>
<dbReference type="SUPFAM" id="SSF54373">
    <property type="entry name" value="FAD-linked reductases, C-terminal domain"/>
    <property type="match status" value="1"/>
</dbReference>
<name>A0A0D6I3R9_PSEAI</name>
<reference evidence="6 9" key="3">
    <citation type="submission" date="2017-05" db="EMBL/GenBank/DDBJ databases">
        <authorList>
            <person name="Song R."/>
            <person name="Chenine A.L."/>
            <person name="Ruprecht R.M."/>
        </authorList>
    </citation>
    <scope>NUCLEOTIDE SEQUENCE [LARGE SCALE GENOMIC DNA]</scope>
    <source>
        <strain evidence="6 9">S567_C10_BS</strain>
    </source>
</reference>
<reference evidence="4" key="1">
    <citation type="submission" date="2015-06" db="EMBL/GenBank/DDBJ databases">
        <authorList>
            <person name="Radhakrishnan R."/>
            <person name="Underwood A."/>
            <person name="Al-Shahib A."/>
        </authorList>
    </citation>
    <scope>NUCLEOTIDE SEQUENCE</scope>
    <source>
        <strain evidence="4">P19_London_7_VIM_2_05_10</strain>
    </source>
</reference>
<evidence type="ECO:0000313" key="5">
    <source>
        <dbReference type="EMBL" id="MZZ12088.1"/>
    </source>
</evidence>
<dbReference type="InterPro" id="IPR041854">
    <property type="entry name" value="BFD-like_2Fe2S-bd_dom_sf"/>
</dbReference>
<evidence type="ECO:0000313" key="10">
    <source>
        <dbReference type="Proteomes" id="UP000270834"/>
    </source>
</evidence>
<dbReference type="SUPFAM" id="SSF51905">
    <property type="entry name" value="FAD/NAD(P)-binding domain"/>
    <property type="match status" value="1"/>
</dbReference>
<evidence type="ECO:0000313" key="7">
    <source>
        <dbReference type="EMBL" id="RMS50912.1"/>
    </source>
</evidence>
<dbReference type="InterPro" id="IPR052745">
    <property type="entry name" value="G3P_Oxidase/Oxidoreductase"/>
</dbReference>
<dbReference type="CDD" id="cd19946">
    <property type="entry name" value="GlpA-like_Fer2_BFD-like"/>
    <property type="match status" value="1"/>
</dbReference>
<comment type="caution">
    <text evidence="4">The sequence shown here is derived from an EMBL/GenBank/DDBJ whole genome shotgun (WGS) entry which is preliminary data.</text>
</comment>
<accession>A0A1S1C9F4</accession>
<sequence length="469" mass="51086">MTEPLATKTAIFDVAVIGAGVVGCAMARRFALEGARVVLLEKSTDILSGASKGNSAILHTGFDAPPGSIELACMQEGYREYRDIHARLNLPLLETGALVAAWSDEDLARLPAIVEQAHGNGVDDVRQVGRDEVLALEPQLAGNVLGAVRVPGEHLVDPWSAPLAYLQQALAHGAEACFDVEVLDGAFDGGEWLLHTRRGDLRARQVINCAGLFGDQLEQRLLGAASFAIHPRKGQFVVFDKAAAALLRHILLPVPNERTKGVVFTRTVFGNLLAGPTAEEQDDREQARVDSDTLQRLIDAAVERIPGLRGMPVTATYAGLRPASEKKEYRIRQVDGRNWISVGGIRSTGLTAALGIARHVYRLYQGERFHEAVREPLWPQVPNLAEHLPRDWQRPGYDEIVCHCEMVTRREILAALEGPLPAGDFGGLKRRTRACMGRCQGFYCNARVAELSAGRLAQPLATGSCHEHH</sequence>
<reference evidence="7 10" key="4">
    <citation type="submission" date="2018-08" db="EMBL/GenBank/DDBJ databases">
        <title>Recombination of ecologically and evolutionarily significant loci maintains genetic cohesion in the Pseudomonas syringae species complex.</title>
        <authorList>
            <person name="Dillon M."/>
            <person name="Thakur S."/>
            <person name="Almeida R.N.D."/>
            <person name="Weir B.S."/>
            <person name="Guttman D.S."/>
        </authorList>
    </citation>
    <scope>NUCLEOTIDE SEQUENCE [LARGE SCALE GENOMIC DNA]</scope>
    <source>
        <strain evidence="7 10">ICMP 7846</strain>
    </source>
</reference>
<dbReference type="EC" id="1.1.3.15" evidence="4"/>
<proteinExistence type="predicted"/>
<feature type="domain" description="BFD-like [2Fe-2S]-binding" evidence="3">
    <location>
        <begin position="400"/>
        <end position="451"/>
    </location>
</feature>
<evidence type="ECO:0000259" key="3">
    <source>
        <dbReference type="Pfam" id="PF04324"/>
    </source>
</evidence>
<dbReference type="EMBL" id="CVVU01000227">
    <property type="protein sequence ID" value="CRP54683.1"/>
    <property type="molecule type" value="Genomic_DNA"/>
</dbReference>
<dbReference type="PANTHER" id="PTHR42720:SF1">
    <property type="entry name" value="GLYCEROL 3-PHOSPHATE OXIDASE"/>
    <property type="match status" value="1"/>
</dbReference>
<dbReference type="Proteomes" id="UP000270834">
    <property type="component" value="Unassembled WGS sequence"/>
</dbReference>
<evidence type="ECO:0000256" key="1">
    <source>
        <dbReference type="ARBA" id="ARBA00023002"/>
    </source>
</evidence>
<evidence type="ECO:0000313" key="9">
    <source>
        <dbReference type="Proteomes" id="UP000194857"/>
    </source>
</evidence>
<dbReference type="EMBL" id="NFFZ01000003">
    <property type="protein sequence ID" value="OTI64220.1"/>
    <property type="molecule type" value="Genomic_DNA"/>
</dbReference>
<dbReference type="InterPro" id="IPR036188">
    <property type="entry name" value="FAD/NAD-bd_sf"/>
</dbReference>
<dbReference type="InterPro" id="IPR006076">
    <property type="entry name" value="FAD-dep_OxRdtase"/>
</dbReference>
<gene>
    <name evidence="4" type="primary">lhgO_2</name>
    <name evidence="7" type="ORF">ALP65_00867</name>
    <name evidence="6" type="ORF">CAZ10_08420</name>
    <name evidence="5" type="ORF">GUL26_07505</name>
    <name evidence="4" type="ORF">PAERUG_P19_London_7_VIM_2_05_10_04795</name>
</gene>
<evidence type="ECO:0000313" key="4">
    <source>
        <dbReference type="EMBL" id="CRP54683.1"/>
    </source>
</evidence>
<dbReference type="EMBL" id="WXZT01000003">
    <property type="protein sequence ID" value="MZZ12088.1"/>
    <property type="molecule type" value="Genomic_DNA"/>
</dbReference>
<dbReference type="Proteomes" id="UP000045039">
    <property type="component" value="Unassembled WGS sequence"/>
</dbReference>
<evidence type="ECO:0000313" key="8">
    <source>
        <dbReference type="Proteomes" id="UP000045039"/>
    </source>
</evidence>
<dbReference type="Pfam" id="PF01266">
    <property type="entry name" value="DAO"/>
    <property type="match status" value="1"/>
</dbReference>
<reference evidence="8" key="2">
    <citation type="submission" date="2015-06" db="EMBL/GenBank/DDBJ databases">
        <authorList>
            <person name="Radhakrishnan Rajesh"/>
            <person name="Underwood Anthony"/>
            <person name="Al-Shahib Ali"/>
        </authorList>
    </citation>
    <scope>NUCLEOTIDE SEQUENCE [LARGE SCALE GENOMIC DNA]</scope>
    <source>
        <strain evidence="8">P19_London_7_VIM_2_05_10</strain>
    </source>
</reference>
<dbReference type="RefSeq" id="WP_003159947.1">
    <property type="nucleotide sequence ID" value="NZ_AP014839.1"/>
</dbReference>
<dbReference type="Gene3D" id="3.30.9.10">
    <property type="entry name" value="D-Amino Acid Oxidase, subunit A, domain 2"/>
    <property type="match status" value="1"/>
</dbReference>
<keyword evidence="1 4" id="KW-0560">Oxidoreductase</keyword>
<dbReference type="AlphaFoldDB" id="A0A0D6I3R9"/>
<evidence type="ECO:0000259" key="2">
    <source>
        <dbReference type="Pfam" id="PF01266"/>
    </source>
</evidence>
<dbReference type="Gene3D" id="1.10.10.1100">
    <property type="entry name" value="BFD-like [2Fe-2S]-binding domain"/>
    <property type="match status" value="1"/>
</dbReference>
<dbReference type="GO" id="GO:0003973">
    <property type="term" value="F:(S)-2-hydroxy-acid oxidase activity"/>
    <property type="evidence" value="ECO:0007669"/>
    <property type="project" value="UniProtKB-EC"/>
</dbReference>
<dbReference type="Gene3D" id="3.50.50.60">
    <property type="entry name" value="FAD/NAD(P)-binding domain"/>
    <property type="match status" value="1"/>
</dbReference>
<protein>
    <submittedName>
        <fullName evidence="5">FAD-dependent oxidoreductase</fullName>
    </submittedName>
    <submittedName>
        <fullName evidence="6">FAD/NAD(P)-binding oxidoreductase</fullName>
    </submittedName>
    <submittedName>
        <fullName evidence="4">L-2-hydroxyglutarate oxidase LhgO</fullName>
        <ecNumber evidence="4">1.1.3.15</ecNumber>
    </submittedName>
</protein>
<dbReference type="PANTHER" id="PTHR42720">
    <property type="entry name" value="GLYCEROL-3-PHOSPHATE DEHYDROGENASE"/>
    <property type="match status" value="1"/>
</dbReference>
<reference evidence="5" key="5">
    <citation type="submission" date="2020-01" db="EMBL/GenBank/DDBJ databases">
        <title>Bacteria Cultured from War Wounds Associated with the Conflict in Eastern Ukraine.</title>
        <authorList>
            <person name="Snesrud E."/>
            <person name="Galac M.R."/>
            <person name="Mc Gann P."/>
            <person name="Valentine K."/>
            <person name="Viacheslav K."/>
        </authorList>
    </citation>
    <scope>NUCLEOTIDE SEQUENCE</scope>
    <source>
        <strain evidence="5">VNMU148</strain>
    </source>
</reference>
<feature type="domain" description="FAD dependent oxidoreductase" evidence="2">
    <location>
        <begin position="13"/>
        <end position="360"/>
    </location>
</feature>
<organism evidence="4 8">
    <name type="scientific">Pseudomonas aeruginosa</name>
    <dbReference type="NCBI Taxonomy" id="287"/>
    <lineage>
        <taxon>Bacteria</taxon>
        <taxon>Pseudomonadati</taxon>
        <taxon>Pseudomonadota</taxon>
        <taxon>Gammaproteobacteria</taxon>
        <taxon>Pseudomonadales</taxon>
        <taxon>Pseudomonadaceae</taxon>
        <taxon>Pseudomonas</taxon>
    </lineage>
</organism>
<accession>A0A0D6I3R9</accession>
<dbReference type="Proteomes" id="UP000194857">
    <property type="component" value="Unassembled WGS sequence"/>
</dbReference>
<dbReference type="Pfam" id="PF04324">
    <property type="entry name" value="Fer2_BFD"/>
    <property type="match status" value="1"/>
</dbReference>
<dbReference type="EMBL" id="RBSQ01000894">
    <property type="protein sequence ID" value="RMS50912.1"/>
    <property type="molecule type" value="Genomic_DNA"/>
</dbReference>
<dbReference type="InterPro" id="IPR007419">
    <property type="entry name" value="BFD-like_2Fe2S-bd_dom"/>
</dbReference>
<evidence type="ECO:0000313" key="6">
    <source>
        <dbReference type="EMBL" id="OTI64220.1"/>
    </source>
</evidence>